<dbReference type="EC" id="3.4.21.89" evidence="3 6"/>
<dbReference type="Gene3D" id="2.10.109.10">
    <property type="entry name" value="Umud Fragment, subunit A"/>
    <property type="match status" value="1"/>
</dbReference>
<proteinExistence type="inferred from homology"/>
<dbReference type="InterPro" id="IPR000223">
    <property type="entry name" value="Pept_S26A_signal_pept_1"/>
</dbReference>
<keyword evidence="4 6" id="KW-0378">Hydrolase</keyword>
<evidence type="ECO:0000256" key="5">
    <source>
        <dbReference type="PIRSR" id="PIRSR600223-1"/>
    </source>
</evidence>
<name>A0A1F5F760_9BACT</name>
<comment type="subcellular location">
    <subcellularLocation>
        <location evidence="6">Membrane</location>
        <topology evidence="6">Single-pass type II membrane protein</topology>
    </subcellularLocation>
</comment>
<sequence length="173" mass="19678">FVFQASWIPSGSMRPSLVEGDFILVNRLAYLVREPLRGEVVVFRRDEEDYVKRVLALPGDRFSFADDYLAVNGERLDERAYLAKGAWGRTRGGERFGDSEHLLPPDSYLVLGDNRNSSDDSRGSLGYVHRDEIIGKAFMVYLSVNLPRMRSEGESGLAVLGYVRWDRMLDVVR</sequence>
<evidence type="ECO:0000256" key="4">
    <source>
        <dbReference type="ARBA" id="ARBA00022801"/>
    </source>
</evidence>
<dbReference type="PANTHER" id="PTHR43390">
    <property type="entry name" value="SIGNAL PEPTIDASE I"/>
    <property type="match status" value="1"/>
</dbReference>
<dbReference type="CDD" id="cd06530">
    <property type="entry name" value="S26_SPase_I"/>
    <property type="match status" value="1"/>
</dbReference>
<dbReference type="PROSITE" id="PS00761">
    <property type="entry name" value="SPASE_I_3"/>
    <property type="match status" value="1"/>
</dbReference>
<evidence type="ECO:0000259" key="7">
    <source>
        <dbReference type="Pfam" id="PF10502"/>
    </source>
</evidence>
<keyword evidence="6" id="KW-0645">Protease</keyword>
<dbReference type="InterPro" id="IPR036286">
    <property type="entry name" value="LexA/Signal_pep-like_sf"/>
</dbReference>
<dbReference type="Proteomes" id="UP000177187">
    <property type="component" value="Unassembled WGS sequence"/>
</dbReference>
<feature type="domain" description="Peptidase S26" evidence="7">
    <location>
        <begin position="1"/>
        <end position="141"/>
    </location>
</feature>
<reference evidence="8 9" key="1">
    <citation type="journal article" date="2016" name="Nat. Commun.">
        <title>Thousands of microbial genomes shed light on interconnected biogeochemical processes in an aquifer system.</title>
        <authorList>
            <person name="Anantharaman K."/>
            <person name="Brown C.T."/>
            <person name="Hug L.A."/>
            <person name="Sharon I."/>
            <person name="Castelle C.J."/>
            <person name="Probst A.J."/>
            <person name="Thomas B.C."/>
            <person name="Singh A."/>
            <person name="Wilkins M.J."/>
            <person name="Karaoz U."/>
            <person name="Brodie E.L."/>
            <person name="Williams K.H."/>
            <person name="Hubbard S.S."/>
            <person name="Banfield J.F."/>
        </authorList>
    </citation>
    <scope>NUCLEOTIDE SEQUENCE [LARGE SCALE GENOMIC DNA]</scope>
</reference>
<comment type="catalytic activity">
    <reaction evidence="1 6">
        <text>Cleavage of hydrophobic, N-terminal signal or leader sequences from secreted and periplasmic proteins.</text>
        <dbReference type="EC" id="3.4.21.89"/>
    </reaction>
</comment>
<gene>
    <name evidence="8" type="ORF">A2Y64_03825</name>
</gene>
<organism evidence="8 9">
    <name type="scientific">Candidatus Coatesbacteria bacterium RBG_13_66_14</name>
    <dbReference type="NCBI Taxonomy" id="1817816"/>
    <lineage>
        <taxon>Bacteria</taxon>
        <taxon>Candidatus Coatesiibacteriota</taxon>
    </lineage>
</organism>
<evidence type="ECO:0000256" key="1">
    <source>
        <dbReference type="ARBA" id="ARBA00000677"/>
    </source>
</evidence>
<dbReference type="PRINTS" id="PR00727">
    <property type="entry name" value="LEADERPTASE"/>
</dbReference>
<dbReference type="NCBIfam" id="TIGR02227">
    <property type="entry name" value="sigpep_I_bact"/>
    <property type="match status" value="1"/>
</dbReference>
<feature type="active site" evidence="5">
    <location>
        <position position="12"/>
    </location>
</feature>
<dbReference type="SUPFAM" id="SSF51306">
    <property type="entry name" value="LexA/Signal peptidase"/>
    <property type="match status" value="1"/>
</dbReference>
<protein>
    <recommendedName>
        <fullName evidence="3 6">Signal peptidase I</fullName>
        <ecNumber evidence="3 6">3.4.21.89</ecNumber>
    </recommendedName>
</protein>
<accession>A0A1F5F760</accession>
<evidence type="ECO:0000313" key="9">
    <source>
        <dbReference type="Proteomes" id="UP000177187"/>
    </source>
</evidence>
<comment type="caution">
    <text evidence="8">The sequence shown here is derived from an EMBL/GenBank/DDBJ whole genome shotgun (WGS) entry which is preliminary data.</text>
</comment>
<dbReference type="InterPro" id="IPR019533">
    <property type="entry name" value="Peptidase_S26"/>
</dbReference>
<dbReference type="STRING" id="1817816.A2Y64_03825"/>
<dbReference type="GO" id="GO:0009003">
    <property type="term" value="F:signal peptidase activity"/>
    <property type="evidence" value="ECO:0007669"/>
    <property type="project" value="UniProtKB-EC"/>
</dbReference>
<dbReference type="EMBL" id="MFAF01000071">
    <property type="protein sequence ID" value="OGD75461.1"/>
    <property type="molecule type" value="Genomic_DNA"/>
</dbReference>
<dbReference type="GO" id="GO:0004252">
    <property type="term" value="F:serine-type endopeptidase activity"/>
    <property type="evidence" value="ECO:0007669"/>
    <property type="project" value="InterPro"/>
</dbReference>
<dbReference type="GO" id="GO:0006465">
    <property type="term" value="P:signal peptide processing"/>
    <property type="evidence" value="ECO:0007669"/>
    <property type="project" value="InterPro"/>
</dbReference>
<dbReference type="Pfam" id="PF10502">
    <property type="entry name" value="Peptidase_S26"/>
    <property type="match status" value="1"/>
</dbReference>
<evidence type="ECO:0000256" key="2">
    <source>
        <dbReference type="ARBA" id="ARBA00009370"/>
    </source>
</evidence>
<evidence type="ECO:0000313" key="8">
    <source>
        <dbReference type="EMBL" id="OGD75461.1"/>
    </source>
</evidence>
<feature type="active site" evidence="5">
    <location>
        <position position="52"/>
    </location>
</feature>
<dbReference type="PANTHER" id="PTHR43390:SF1">
    <property type="entry name" value="CHLOROPLAST PROCESSING PEPTIDASE"/>
    <property type="match status" value="1"/>
</dbReference>
<dbReference type="InterPro" id="IPR019758">
    <property type="entry name" value="Pept_S26A_signal_pept_1_CS"/>
</dbReference>
<evidence type="ECO:0000256" key="3">
    <source>
        <dbReference type="ARBA" id="ARBA00013208"/>
    </source>
</evidence>
<comment type="similarity">
    <text evidence="2 6">Belongs to the peptidase S26 family.</text>
</comment>
<feature type="non-terminal residue" evidence="8">
    <location>
        <position position="1"/>
    </location>
</feature>
<dbReference type="GO" id="GO:0016020">
    <property type="term" value="C:membrane"/>
    <property type="evidence" value="ECO:0007669"/>
    <property type="project" value="UniProtKB-SubCell"/>
</dbReference>
<evidence type="ECO:0000256" key="6">
    <source>
        <dbReference type="RuleBase" id="RU362042"/>
    </source>
</evidence>
<dbReference type="AlphaFoldDB" id="A0A1F5F760"/>